<evidence type="ECO:0000313" key="2">
    <source>
        <dbReference type="EMBL" id="KAG0271077.1"/>
    </source>
</evidence>
<dbReference type="CDD" id="cd09917">
    <property type="entry name" value="F-box_SF"/>
    <property type="match status" value="1"/>
</dbReference>
<dbReference type="EMBL" id="JAAAIL010001233">
    <property type="protein sequence ID" value="KAG0271077.1"/>
    <property type="molecule type" value="Genomic_DNA"/>
</dbReference>
<dbReference type="Pfam" id="PF12937">
    <property type="entry name" value="F-box-like"/>
    <property type="match status" value="1"/>
</dbReference>
<reference evidence="2" key="1">
    <citation type="journal article" date="2020" name="Fungal Divers.">
        <title>Resolving the Mortierellaceae phylogeny through synthesis of multi-gene phylogenetics and phylogenomics.</title>
        <authorList>
            <person name="Vandepol N."/>
            <person name="Liber J."/>
            <person name="Desiro A."/>
            <person name="Na H."/>
            <person name="Kennedy M."/>
            <person name="Barry K."/>
            <person name="Grigoriev I.V."/>
            <person name="Miller A.N."/>
            <person name="O'Donnell K."/>
            <person name="Stajich J.E."/>
            <person name="Bonito G."/>
        </authorList>
    </citation>
    <scope>NUCLEOTIDE SEQUENCE</scope>
    <source>
        <strain evidence="2">NRRL 28262</strain>
    </source>
</reference>
<dbReference type="AlphaFoldDB" id="A0AAD4H549"/>
<dbReference type="InterPro" id="IPR036047">
    <property type="entry name" value="F-box-like_dom_sf"/>
</dbReference>
<accession>A0AAD4H549</accession>
<feature type="domain" description="F-box" evidence="1">
    <location>
        <begin position="4"/>
        <end position="42"/>
    </location>
</feature>
<dbReference type="Gene3D" id="1.20.1280.50">
    <property type="match status" value="1"/>
</dbReference>
<sequence length="686" mass="78043">MIVIPEILDHIAVYLDANSLLVCVSVCRQWKDLFTPNLWRTVDPSASPYNQIFECGGDKLQRQRWSSTLLRKHKQHIRNLTVVNSGQLLASLNNNLTELHSLTLRHGDNERQYIEKKYGLKESVSVWNKDDKDMFSSALNICPKEEVIPNGVFVQSNSRADALTRASWLLVRNNPNLRRIVFDETWDTLSFRNKWNPVTSSDIMHHKSVTFLTKALSRQRSLQHIELGCDADDYLLANLATIPSLKSFVHSEYPVKFHPQVLRLQPPHCALKRLVFIECISSKQLRSLAVAFPALNYLSAQNIFECEEDVNNHTGNKYSNGAEKAEVLEWNSLKAFNISGQTNDFRGILQAQVRFPRITRFNRNLSLGGCMIPLVLWTFPGLQTLVAHTGNSPIFSLTDEEEELYCREGDAYPVQNLIIDELKFRSTGPKPVLACMTSLVVLKVYSGLLEGSVLTSITKTLRNLQHLWFDLQAGCSREMMNLLVECPATLKICRGYGHRVLAEDLIGSAEWACGGLEELDIEIVGIPRLSKADEKLLEDLWKRDLSLSSAMMMTVEVNSAEEENAMRQIRKKMRQLGHELTDDETRALGLQQSSYSIQRKVYQRLGRLTQLQEIAFNKGRRNNYTWEGEEGALGTLEFTLESGLGELAGLMHLKKLDIARVGQRIGKTDQAWMLKQWPLLKGDWLD</sequence>
<proteinExistence type="predicted"/>
<dbReference type="SUPFAM" id="SSF81383">
    <property type="entry name" value="F-box domain"/>
    <property type="match status" value="1"/>
</dbReference>
<protein>
    <recommendedName>
        <fullName evidence="1">F-box domain-containing protein</fullName>
    </recommendedName>
</protein>
<dbReference type="Proteomes" id="UP001194580">
    <property type="component" value="Unassembled WGS sequence"/>
</dbReference>
<dbReference type="SMART" id="SM00256">
    <property type="entry name" value="FBOX"/>
    <property type="match status" value="1"/>
</dbReference>
<evidence type="ECO:0000313" key="3">
    <source>
        <dbReference type="Proteomes" id="UP001194580"/>
    </source>
</evidence>
<organism evidence="2 3">
    <name type="scientific">Linnemannia exigua</name>
    <dbReference type="NCBI Taxonomy" id="604196"/>
    <lineage>
        <taxon>Eukaryota</taxon>
        <taxon>Fungi</taxon>
        <taxon>Fungi incertae sedis</taxon>
        <taxon>Mucoromycota</taxon>
        <taxon>Mortierellomycotina</taxon>
        <taxon>Mortierellomycetes</taxon>
        <taxon>Mortierellales</taxon>
        <taxon>Mortierellaceae</taxon>
        <taxon>Linnemannia</taxon>
    </lineage>
</organism>
<comment type="caution">
    <text evidence="2">The sequence shown here is derived from an EMBL/GenBank/DDBJ whole genome shotgun (WGS) entry which is preliminary data.</text>
</comment>
<gene>
    <name evidence="2" type="ORF">BGZ95_001182</name>
</gene>
<name>A0AAD4H549_9FUNG</name>
<evidence type="ECO:0000259" key="1">
    <source>
        <dbReference type="SMART" id="SM00256"/>
    </source>
</evidence>
<dbReference type="InterPro" id="IPR001810">
    <property type="entry name" value="F-box_dom"/>
</dbReference>
<keyword evidence="3" id="KW-1185">Reference proteome</keyword>